<proteinExistence type="predicted"/>
<comment type="caution">
    <text evidence="2">The sequence shown here is derived from an EMBL/GenBank/DDBJ whole genome shotgun (WGS) entry which is preliminary data.</text>
</comment>
<feature type="domain" description="SnoaL-like" evidence="1">
    <location>
        <begin position="7"/>
        <end position="102"/>
    </location>
</feature>
<dbReference type="InterPro" id="IPR032710">
    <property type="entry name" value="NTF2-like_dom_sf"/>
</dbReference>
<accession>A0ABV8CJD4</accession>
<dbReference type="InterPro" id="IPR037401">
    <property type="entry name" value="SnoaL-like"/>
</dbReference>
<sequence length="126" mass="14682">MNAKELVSAFWQAMARCDYDTAATLFADDYVCDCPQTREQIVGRDNFIGLHKSNPAPGPMQFLLCRLQGDDEKIFTEVAVNDGERLFRMLTFHYIADGKIARQVEYWPEDYPPPDWRREWVDLEPC</sequence>
<organism evidence="2 3">
    <name type="scientific">Pseudaeromonas sharmana</name>
    <dbReference type="NCBI Taxonomy" id="328412"/>
    <lineage>
        <taxon>Bacteria</taxon>
        <taxon>Pseudomonadati</taxon>
        <taxon>Pseudomonadota</taxon>
        <taxon>Gammaproteobacteria</taxon>
        <taxon>Aeromonadales</taxon>
        <taxon>Aeromonadaceae</taxon>
        <taxon>Pseudaeromonas</taxon>
    </lineage>
</organism>
<dbReference type="Proteomes" id="UP001595692">
    <property type="component" value="Unassembled WGS sequence"/>
</dbReference>
<dbReference type="Gene3D" id="3.10.450.50">
    <property type="match status" value="1"/>
</dbReference>
<reference evidence="3" key="1">
    <citation type="journal article" date="2019" name="Int. J. Syst. Evol. Microbiol.">
        <title>The Global Catalogue of Microorganisms (GCM) 10K type strain sequencing project: providing services to taxonomists for standard genome sequencing and annotation.</title>
        <authorList>
            <consortium name="The Broad Institute Genomics Platform"/>
            <consortium name="The Broad Institute Genome Sequencing Center for Infectious Disease"/>
            <person name="Wu L."/>
            <person name="Ma J."/>
        </authorList>
    </citation>
    <scope>NUCLEOTIDE SEQUENCE [LARGE SCALE GENOMIC DNA]</scope>
    <source>
        <strain evidence="3">CCUG 54939</strain>
    </source>
</reference>
<keyword evidence="3" id="KW-1185">Reference proteome</keyword>
<protein>
    <submittedName>
        <fullName evidence="2">Nuclear transport factor 2 family protein</fullName>
    </submittedName>
</protein>
<dbReference type="SUPFAM" id="SSF54427">
    <property type="entry name" value="NTF2-like"/>
    <property type="match status" value="1"/>
</dbReference>
<dbReference type="RefSeq" id="WP_377149946.1">
    <property type="nucleotide sequence ID" value="NZ_JBHSAF010000001.1"/>
</dbReference>
<dbReference type="Pfam" id="PF12680">
    <property type="entry name" value="SnoaL_2"/>
    <property type="match status" value="1"/>
</dbReference>
<gene>
    <name evidence="2" type="ORF">ACFOSS_00860</name>
</gene>
<evidence type="ECO:0000313" key="2">
    <source>
        <dbReference type="EMBL" id="MFC3912017.1"/>
    </source>
</evidence>
<evidence type="ECO:0000259" key="1">
    <source>
        <dbReference type="Pfam" id="PF12680"/>
    </source>
</evidence>
<name>A0ABV8CJD4_9GAMM</name>
<evidence type="ECO:0000313" key="3">
    <source>
        <dbReference type="Proteomes" id="UP001595692"/>
    </source>
</evidence>
<dbReference type="EMBL" id="JBHSAF010000001">
    <property type="protein sequence ID" value="MFC3912017.1"/>
    <property type="molecule type" value="Genomic_DNA"/>
</dbReference>